<keyword evidence="3" id="KW-1185">Reference proteome</keyword>
<dbReference type="InterPro" id="IPR032830">
    <property type="entry name" value="XPB/Ssl2_N"/>
</dbReference>
<comment type="caution">
    <text evidence="2">The sequence shown here is derived from an EMBL/GenBank/DDBJ whole genome shotgun (WGS) entry which is preliminary data.</text>
</comment>
<keyword evidence="2" id="KW-0347">Helicase</keyword>
<dbReference type="RefSeq" id="WP_231484031.1">
    <property type="nucleotide sequence ID" value="NZ_BAAAZO010000011.1"/>
</dbReference>
<organism evidence="2 3">
    <name type="scientific">Kineosporia mesophila</name>
    <dbReference type="NCBI Taxonomy" id="566012"/>
    <lineage>
        <taxon>Bacteria</taxon>
        <taxon>Bacillati</taxon>
        <taxon>Actinomycetota</taxon>
        <taxon>Actinomycetes</taxon>
        <taxon>Kineosporiales</taxon>
        <taxon>Kineosporiaceae</taxon>
        <taxon>Kineosporia</taxon>
    </lineage>
</organism>
<evidence type="ECO:0000313" key="3">
    <source>
        <dbReference type="Proteomes" id="UP001501074"/>
    </source>
</evidence>
<evidence type="ECO:0000313" key="2">
    <source>
        <dbReference type="EMBL" id="GAA3631798.1"/>
    </source>
</evidence>
<sequence>MPPTPVRSLADELRSWDDEALVSLLEQRPDLTVPPPVDLGGLATAAVSRLSVQRAVDGLEARTLQVLEVLSVSPEPVSSGELSRRWGAPVSAPLARLRGLGLVWGGIRSLHLVRAARESLGPHPAGLGPPLDEALGRRSPQRLAEVMEDLGLPPSGDPDTALARLAAHLGDPDTVKALLEKAPANAAQVLERLVWGPPVGQVPDADRPVRAGTAGSPVEWLLAHGLLAVADPGHVVLPREIGLALRGGRVHRRPEQSPPALPVRERKARHVDDTAALSAAEAVRLVEELCSAWGTDPPPLLRAGGLSVRDLRRVATQLDIDETPAALVVEIALAAGLIADDGEADPSWLPTPDFDVWLAGSIGERWARIALAWWDSPRAAALIGSRGPKDGPIAALGPLVERPQARIVRQQVLTDLSVETINRPSRSEDTFSAMEDASGSGLVERLVWTSPRRSSTSQPELVRWALTEAAWLGITGMAAISSFGRALIESTEAVHGYGSGSGPQPSAAEVSRRTVGARPAADLLDETLPDPVDHVLLQADLTVVAPGRLPTATERELLLMADVESRGGASVFRFTAASVRRALDAGRTGEDLTGWLARHSRTPVPQPLGYLIADSARRYGRLRVGVASAYLRADDEGLLAEVLADRRAAGLRLRRLAPTVLAAGAPPDLVLAALREMGLAPAAESPDGDLVIQSVPPRRARSGGSLVARRQPPPTATAEALYQAVRAMRAVDANVRRPVASESEPPPLVPMDPAGAIAVLREAAASRRALWIGYLEDAGRPVRQIIEPLAVEGGRIRALELSTGKVRGYSVHRVIAVAGAASATGDEPGQESG</sequence>
<evidence type="ECO:0000259" key="1">
    <source>
        <dbReference type="Pfam" id="PF13625"/>
    </source>
</evidence>
<gene>
    <name evidence="2" type="ORF">GCM10022223_57380</name>
</gene>
<keyword evidence="2" id="KW-0378">Hydrolase</keyword>
<dbReference type="Proteomes" id="UP001501074">
    <property type="component" value="Unassembled WGS sequence"/>
</dbReference>
<proteinExistence type="predicted"/>
<dbReference type="GO" id="GO:0004386">
    <property type="term" value="F:helicase activity"/>
    <property type="evidence" value="ECO:0007669"/>
    <property type="project" value="UniProtKB-KW"/>
</dbReference>
<dbReference type="Pfam" id="PF13625">
    <property type="entry name" value="Helicase_C_3"/>
    <property type="match status" value="1"/>
</dbReference>
<feature type="domain" description="Helicase XPB/Ssl2 N-terminal" evidence="1">
    <location>
        <begin position="535"/>
        <end position="657"/>
    </location>
</feature>
<keyword evidence="2" id="KW-0067">ATP-binding</keyword>
<accession>A0ABP7AGL2</accession>
<keyword evidence="2" id="KW-0547">Nucleotide-binding</keyword>
<dbReference type="EMBL" id="BAAAZO010000011">
    <property type="protein sequence ID" value="GAA3631798.1"/>
    <property type="molecule type" value="Genomic_DNA"/>
</dbReference>
<protein>
    <submittedName>
        <fullName evidence="2">Helicase-associated domain-containing protein</fullName>
    </submittedName>
</protein>
<name>A0ABP7AGL2_9ACTN</name>
<reference evidence="3" key="1">
    <citation type="journal article" date="2019" name="Int. J. Syst. Evol. Microbiol.">
        <title>The Global Catalogue of Microorganisms (GCM) 10K type strain sequencing project: providing services to taxonomists for standard genome sequencing and annotation.</title>
        <authorList>
            <consortium name="The Broad Institute Genomics Platform"/>
            <consortium name="The Broad Institute Genome Sequencing Center for Infectious Disease"/>
            <person name="Wu L."/>
            <person name="Ma J."/>
        </authorList>
    </citation>
    <scope>NUCLEOTIDE SEQUENCE [LARGE SCALE GENOMIC DNA]</scope>
    <source>
        <strain evidence="3">JCM 16902</strain>
    </source>
</reference>